<dbReference type="Proteomes" id="UP000053958">
    <property type="component" value="Unassembled WGS sequence"/>
</dbReference>
<proteinExistence type="predicted"/>
<dbReference type="CDD" id="cd02440">
    <property type="entry name" value="AdoMet_MTases"/>
    <property type="match status" value="1"/>
</dbReference>
<keyword evidence="3" id="KW-1185">Reference proteome</keyword>
<evidence type="ECO:0000313" key="3">
    <source>
        <dbReference type="Proteomes" id="UP000053958"/>
    </source>
</evidence>
<dbReference type="RefSeq" id="XP_013324576.1">
    <property type="nucleotide sequence ID" value="XM_013469122.1"/>
</dbReference>
<comment type="caution">
    <text evidence="2">The sequence shown here is derived from an EMBL/GenBank/DDBJ whole genome shotgun (WGS) entry which is preliminary data.</text>
</comment>
<dbReference type="AlphaFoldDB" id="A0A0F4YIC3"/>
<dbReference type="PANTHER" id="PTHR43591">
    <property type="entry name" value="METHYLTRANSFERASE"/>
    <property type="match status" value="1"/>
</dbReference>
<keyword evidence="2" id="KW-0808">Transferase</keyword>
<name>A0A0F4YIC3_RASE3</name>
<dbReference type="InterPro" id="IPR029063">
    <property type="entry name" value="SAM-dependent_MTases_sf"/>
</dbReference>
<keyword evidence="2" id="KW-0489">Methyltransferase</keyword>
<sequence length="454" mass="50790">MTETTSPTPPKPKSPMSPTAPPPATAAAAPEASDSQPSTSSPRDQPEPETQNDSAAPSTSAPPNPLPVDLPPPPPELRCSSPCFLEGDDDDPWGEFGVDDDKGPNDEKAANHLDIAHHLFLLTLKNKLHLAPIGDNPQRVLDIGTGTGIWAIDFADQYPSAQVIGTDLSPIQPSWVPPNLKFEIDDAEDDWMYQKNSFDFIHVRSLFGCIADWPRFYRQVLRHLKPGGYFEQVEMAPGFKSDDGSLDPNTPYGYWHDLGVEVGRKMGKSFETMYEMKGFITEAGFEDIHETTYKWPIGPWMESREDKEIGMWARFHIEEGLENWAMAPLTRVMGWKKEEVEITIMSVLPTSFFSLSQHLVVLNCRKKKKKQDVLNLSIMTPIYLNCVKHEPIVFILSRKDHPSRRAPKTKNIKTATSEQPQSGIISITILNLKQNTEKSATKLPTPYSSLTNIL</sequence>
<evidence type="ECO:0000313" key="2">
    <source>
        <dbReference type="EMBL" id="KKA17964.1"/>
    </source>
</evidence>
<gene>
    <name evidence="2" type="ORF">T310_8099</name>
</gene>
<dbReference type="OrthoDB" id="2013972at2759"/>
<reference evidence="2 3" key="1">
    <citation type="submission" date="2015-04" db="EMBL/GenBank/DDBJ databases">
        <authorList>
            <person name="Heijne W.H."/>
            <person name="Fedorova N.D."/>
            <person name="Nierman W.C."/>
            <person name="Vollebregt A.W."/>
            <person name="Zhao Z."/>
            <person name="Wu L."/>
            <person name="Kumar M."/>
            <person name="Stam H."/>
            <person name="van den Berg M.A."/>
            <person name="Pel H.J."/>
        </authorList>
    </citation>
    <scope>NUCLEOTIDE SEQUENCE [LARGE SCALE GENOMIC DNA]</scope>
    <source>
        <strain evidence="2 3">CBS 393.64</strain>
    </source>
</reference>
<evidence type="ECO:0000256" key="1">
    <source>
        <dbReference type="SAM" id="MobiDB-lite"/>
    </source>
</evidence>
<organism evidence="2 3">
    <name type="scientific">Rasamsonia emersonii (strain ATCC 16479 / CBS 393.64 / IMI 116815)</name>
    <dbReference type="NCBI Taxonomy" id="1408163"/>
    <lineage>
        <taxon>Eukaryota</taxon>
        <taxon>Fungi</taxon>
        <taxon>Dikarya</taxon>
        <taxon>Ascomycota</taxon>
        <taxon>Pezizomycotina</taxon>
        <taxon>Eurotiomycetes</taxon>
        <taxon>Eurotiomycetidae</taxon>
        <taxon>Eurotiales</taxon>
        <taxon>Trichocomaceae</taxon>
        <taxon>Rasamsonia</taxon>
    </lineage>
</organism>
<dbReference type="SUPFAM" id="SSF53335">
    <property type="entry name" value="S-adenosyl-L-methionine-dependent methyltransferases"/>
    <property type="match status" value="1"/>
</dbReference>
<feature type="compositionally biased region" description="Pro residues" evidence="1">
    <location>
        <begin position="7"/>
        <end position="24"/>
    </location>
</feature>
<protein>
    <submittedName>
        <fullName evidence="2">SAM dependent methyltransferase</fullName>
    </submittedName>
</protein>
<dbReference type="GO" id="GO:0032259">
    <property type="term" value="P:methylation"/>
    <property type="evidence" value="ECO:0007669"/>
    <property type="project" value="UniProtKB-KW"/>
</dbReference>
<dbReference type="Gene3D" id="3.40.50.150">
    <property type="entry name" value="Vaccinia Virus protein VP39"/>
    <property type="match status" value="1"/>
</dbReference>
<dbReference type="EMBL" id="LASV01000520">
    <property type="protein sequence ID" value="KKA17964.1"/>
    <property type="molecule type" value="Genomic_DNA"/>
</dbReference>
<dbReference type="GO" id="GO:0008168">
    <property type="term" value="F:methyltransferase activity"/>
    <property type="evidence" value="ECO:0007669"/>
    <property type="project" value="UniProtKB-KW"/>
</dbReference>
<accession>A0A0F4YIC3</accession>
<dbReference type="GeneID" id="25320360"/>
<dbReference type="STRING" id="1408163.A0A0F4YIC3"/>
<feature type="region of interest" description="Disordered" evidence="1">
    <location>
        <begin position="1"/>
        <end position="105"/>
    </location>
</feature>
<feature type="compositionally biased region" description="Pro residues" evidence="1">
    <location>
        <begin position="60"/>
        <end position="76"/>
    </location>
</feature>
<dbReference type="Pfam" id="PF13489">
    <property type="entry name" value="Methyltransf_23"/>
    <property type="match status" value="1"/>
</dbReference>
<dbReference type="PANTHER" id="PTHR43591:SF10">
    <property type="entry name" value="ABC TRANSMEMBRANE TYPE-1 DOMAIN-CONTAINING PROTEIN-RELATED"/>
    <property type="match status" value="1"/>
</dbReference>
<feature type="compositionally biased region" description="Polar residues" evidence="1">
    <location>
        <begin position="34"/>
        <end position="53"/>
    </location>
</feature>